<organism evidence="2 3">
    <name type="scientific">Phytophthora nicotianae P1976</name>
    <dbReference type="NCBI Taxonomy" id="1317066"/>
    <lineage>
        <taxon>Eukaryota</taxon>
        <taxon>Sar</taxon>
        <taxon>Stramenopiles</taxon>
        <taxon>Oomycota</taxon>
        <taxon>Peronosporomycetes</taxon>
        <taxon>Peronosporales</taxon>
        <taxon>Peronosporaceae</taxon>
        <taxon>Phytophthora</taxon>
    </lineage>
</organism>
<evidence type="ECO:0000313" key="3">
    <source>
        <dbReference type="Proteomes" id="UP000028582"/>
    </source>
</evidence>
<keyword evidence="1" id="KW-0175">Coiled coil</keyword>
<reference evidence="2 3" key="1">
    <citation type="submission" date="2013-11" db="EMBL/GenBank/DDBJ databases">
        <title>The Genome Sequence of Phytophthora parasitica P1976.</title>
        <authorList>
            <consortium name="The Broad Institute Genomics Platform"/>
            <person name="Russ C."/>
            <person name="Tyler B."/>
            <person name="Panabieres F."/>
            <person name="Shan W."/>
            <person name="Tripathy S."/>
            <person name="Grunwald N."/>
            <person name="Machado M."/>
            <person name="Johnson C.S."/>
            <person name="Walker B."/>
            <person name="Young S."/>
            <person name="Zeng Q."/>
            <person name="Gargeya S."/>
            <person name="Fitzgerald M."/>
            <person name="Haas B."/>
            <person name="Abouelleil A."/>
            <person name="Allen A.W."/>
            <person name="Alvarado L."/>
            <person name="Arachchi H.M."/>
            <person name="Berlin A.M."/>
            <person name="Chapman S.B."/>
            <person name="Gainer-Dewar J."/>
            <person name="Goldberg J."/>
            <person name="Griggs A."/>
            <person name="Gujja S."/>
            <person name="Hansen M."/>
            <person name="Howarth C."/>
            <person name="Imamovic A."/>
            <person name="Ireland A."/>
            <person name="Larimer J."/>
            <person name="McCowan C."/>
            <person name="Murphy C."/>
            <person name="Pearson M."/>
            <person name="Poon T.W."/>
            <person name="Priest M."/>
            <person name="Roberts A."/>
            <person name="Saif S."/>
            <person name="Shea T."/>
            <person name="Sisk P."/>
            <person name="Sykes S."/>
            <person name="Wortman J."/>
            <person name="Nusbaum C."/>
            <person name="Birren B."/>
        </authorList>
    </citation>
    <scope>NUCLEOTIDE SEQUENCE [LARGE SCALE GENOMIC DNA]</scope>
    <source>
        <strain evidence="2 3">P1976</strain>
    </source>
</reference>
<evidence type="ECO:0000256" key="1">
    <source>
        <dbReference type="SAM" id="Coils"/>
    </source>
</evidence>
<feature type="coiled-coil region" evidence="1">
    <location>
        <begin position="39"/>
        <end position="66"/>
    </location>
</feature>
<dbReference type="EMBL" id="ANJA01002322">
    <property type="protein sequence ID" value="ETO70527.1"/>
    <property type="molecule type" value="Genomic_DNA"/>
</dbReference>
<dbReference type="Proteomes" id="UP000028582">
    <property type="component" value="Unassembled WGS sequence"/>
</dbReference>
<protein>
    <recommendedName>
        <fullName evidence="4">M96 mating-specific protein family</fullName>
    </recommendedName>
</protein>
<gene>
    <name evidence="2" type="ORF">F444_13006</name>
</gene>
<dbReference type="PANTHER" id="PTHR35796">
    <property type="entry name" value="HYPOTHETICAL CYTOSOLIC PROTEIN"/>
    <property type="match status" value="1"/>
</dbReference>
<dbReference type="AlphaFoldDB" id="A0A080ZV66"/>
<accession>A0A080ZV66</accession>
<name>A0A080ZV66_PHYNI</name>
<sequence length="411" mass="47841">MTTTLGQFQTQCESFETKVVRSPQSTVQNTPQKPKRKRVRRERIELGQLRLESHKLQRELAQLQGIHNGRDQNEIHTKTRSFANSKITDGYQLIAPRKKELRSVWQEIARRQLQERWKAQTTNRELREQLQAEYELGRQMMVLLHHNVHAKHSTDLKVLNKRRSLLLDHEKSVFKDQELQAESALLEMEKILLRPAYRNPRACFVNTFFEESGNTQAFVLESNMTLPFASQVTANAVWKVMTTDKMKYHCYEHRVVFKSDTVVSQAFGIHFITDVSDAEFRCKYTVRRFSDDGRIIIVWVALFEPIELNELQYQGVRCRQTGWVEFSDLQLETATTTLARSYSRLSVDADEDAENKELQTRSLFSLAQPIHDKVGTLYSAHLEIALIQEDWKLHGFAEPVTSSEKEAGCLR</sequence>
<evidence type="ECO:0000313" key="2">
    <source>
        <dbReference type="EMBL" id="ETO70527.1"/>
    </source>
</evidence>
<dbReference type="OrthoDB" id="129281at2759"/>
<evidence type="ECO:0008006" key="4">
    <source>
        <dbReference type="Google" id="ProtNLM"/>
    </source>
</evidence>
<proteinExistence type="predicted"/>
<dbReference type="PANTHER" id="PTHR35796:SF3">
    <property type="entry name" value="BHLH DOMAIN-CONTAINING PROTEIN"/>
    <property type="match status" value="1"/>
</dbReference>
<comment type="caution">
    <text evidence="2">The sequence shown here is derived from an EMBL/GenBank/DDBJ whole genome shotgun (WGS) entry which is preliminary data.</text>
</comment>